<feature type="transmembrane region" description="Helical" evidence="1">
    <location>
        <begin position="141"/>
        <end position="160"/>
    </location>
</feature>
<dbReference type="Gene3D" id="1.20.1630.10">
    <property type="entry name" value="Formate dehydrogenase/DMSO reductase domain"/>
    <property type="match status" value="1"/>
</dbReference>
<dbReference type="RefSeq" id="WP_011461141.1">
    <property type="nucleotide sequence ID" value="NZ_LK996017.1"/>
</dbReference>
<keyword evidence="1" id="KW-0812">Transmembrane</keyword>
<dbReference type="GO" id="GO:0005886">
    <property type="term" value="C:plasma membrane"/>
    <property type="evidence" value="ECO:0007669"/>
    <property type="project" value="TreeGrafter"/>
</dbReference>
<feature type="transmembrane region" description="Helical" evidence="1">
    <location>
        <begin position="6"/>
        <end position="25"/>
    </location>
</feature>
<name>A0A098B5I8_DESHA</name>
<dbReference type="PATRIC" id="fig|49338.4.peg.4045"/>
<dbReference type="PANTHER" id="PTHR38095">
    <property type="entry name" value="ANAEROBIC DIMETHYL SULFOXIDE REDUCTASE CHAIN YNFH"/>
    <property type="match status" value="1"/>
</dbReference>
<feature type="transmembrane region" description="Helical" evidence="1">
    <location>
        <begin position="37"/>
        <end position="58"/>
    </location>
</feature>
<accession>A0A098B5I8</accession>
<dbReference type="GO" id="GO:0009390">
    <property type="term" value="C:dimethyl sulfoxide reductase complex"/>
    <property type="evidence" value="ECO:0007669"/>
    <property type="project" value="TreeGrafter"/>
</dbReference>
<feature type="transmembrane region" description="Helical" evidence="1">
    <location>
        <begin position="78"/>
        <end position="95"/>
    </location>
</feature>
<organism evidence="2">
    <name type="scientific">Desulfitobacterium hafniense</name>
    <name type="common">Desulfitobacterium frappieri</name>
    <dbReference type="NCBI Taxonomy" id="49338"/>
    <lineage>
        <taxon>Bacteria</taxon>
        <taxon>Bacillati</taxon>
        <taxon>Bacillota</taxon>
        <taxon>Clostridia</taxon>
        <taxon>Eubacteriales</taxon>
        <taxon>Desulfitobacteriaceae</taxon>
        <taxon>Desulfitobacterium</taxon>
    </lineage>
</organism>
<dbReference type="OMA" id="MCLFGVG"/>
<evidence type="ECO:0000313" key="2">
    <source>
        <dbReference type="EMBL" id="CDX03655.1"/>
    </source>
</evidence>
<keyword evidence="1" id="KW-0472">Membrane</keyword>
<feature type="transmembrane region" description="Helical" evidence="1">
    <location>
        <begin position="244"/>
        <end position="265"/>
    </location>
</feature>
<dbReference type="InterPro" id="IPR007059">
    <property type="entry name" value="DmsC"/>
</dbReference>
<dbReference type="AlphaFoldDB" id="A0A098B5I8"/>
<evidence type="ECO:0000256" key="1">
    <source>
        <dbReference type="SAM" id="Phobius"/>
    </source>
</evidence>
<protein>
    <submittedName>
        <fullName evidence="2">Molybdopterin oxidoreductase, anchor subunit</fullName>
    </submittedName>
</protein>
<feature type="transmembrane region" description="Helical" evidence="1">
    <location>
        <begin position="205"/>
        <end position="232"/>
    </location>
</feature>
<reference evidence="2" key="1">
    <citation type="submission" date="2014-07" db="EMBL/GenBank/DDBJ databases">
        <authorList>
            <person name="Hornung V.Bastian."/>
        </authorList>
    </citation>
    <scope>NUCLEOTIDE SEQUENCE</scope>
    <source>
        <strain evidence="2">PCE-S</strain>
    </source>
</reference>
<keyword evidence="1" id="KW-1133">Transmembrane helix</keyword>
<feature type="transmembrane region" description="Helical" evidence="1">
    <location>
        <begin position="172"/>
        <end position="193"/>
    </location>
</feature>
<dbReference type="EMBL" id="LK996017">
    <property type="protein sequence ID" value="CDX03655.1"/>
    <property type="molecule type" value="Genomic_DNA"/>
</dbReference>
<dbReference type="GO" id="GO:0009389">
    <property type="term" value="F:dimethyl sulfoxide reductase activity"/>
    <property type="evidence" value="ECO:0007669"/>
    <property type="project" value="TreeGrafter"/>
</dbReference>
<dbReference type="Pfam" id="PF04976">
    <property type="entry name" value="DmsC"/>
    <property type="match status" value="1"/>
</dbReference>
<dbReference type="GO" id="GO:0019645">
    <property type="term" value="P:anaerobic electron transport chain"/>
    <property type="evidence" value="ECO:0007669"/>
    <property type="project" value="InterPro"/>
</dbReference>
<proteinExistence type="predicted"/>
<gene>
    <name evidence="2" type="ORF">DPCES_3769</name>
</gene>
<dbReference type="PANTHER" id="PTHR38095:SF2">
    <property type="entry name" value="ANAEROBIC DIMETHYL SULFOXIDE REDUCTASE CHAIN C"/>
    <property type="match status" value="1"/>
</dbReference>
<sequence length="277" mass="29370">MGETSLLIFSFCMQAAIGIMFFITISKQLYQDKTFKTASYAAAGLSLVGILASLLHLGRPMAFLNSLSHLGTSWLSNEALLCGFFAGIAVLYALVQHFKPGNASLDLLLRWGGSLVGLVAVFSMGKLYSSTTVPVWQGANTFIDFYTTTLAIGALLFIATSLKELQSVDKKIYGAIVLAAVIFQAVSAVPHALSLGKAGMAAQTSAAILSSMTMVIALKWLLILGGAVLLFWPSKQKSGSGFKAGHVYLACALLVFGELIGRYVFYAAIVTTTIGIT</sequence>
<feature type="transmembrane region" description="Helical" evidence="1">
    <location>
        <begin position="107"/>
        <end position="129"/>
    </location>
</feature>